<dbReference type="RefSeq" id="WP_006974567.1">
    <property type="nucleotide sequence ID" value="NZ_ABCS01000068.1"/>
</dbReference>
<feature type="signal peptide" evidence="1">
    <location>
        <begin position="1"/>
        <end position="25"/>
    </location>
</feature>
<dbReference type="PANTHER" id="PTHR35340:SF5">
    <property type="entry name" value="ASST-DOMAIN-CONTAINING PROTEIN"/>
    <property type="match status" value="1"/>
</dbReference>
<feature type="domain" description="Arylsulfotransferase N-terminal" evidence="2">
    <location>
        <begin position="49"/>
        <end position="135"/>
    </location>
</feature>
<evidence type="ECO:0000313" key="3">
    <source>
        <dbReference type="EMBL" id="EDM76300.1"/>
    </source>
</evidence>
<dbReference type="InterPro" id="IPR053143">
    <property type="entry name" value="Arylsulfate_ST"/>
</dbReference>
<evidence type="ECO:0000256" key="1">
    <source>
        <dbReference type="SAM" id="SignalP"/>
    </source>
</evidence>
<keyword evidence="1" id="KW-0732">Signal</keyword>
<dbReference type="EMBL" id="ABCS01000068">
    <property type="protein sequence ID" value="EDM76300.1"/>
    <property type="molecule type" value="Genomic_DNA"/>
</dbReference>
<dbReference type="InterPro" id="IPR010262">
    <property type="entry name" value="Arylsulfotransferase_bact"/>
</dbReference>
<protein>
    <recommendedName>
        <fullName evidence="2">Arylsulfotransferase N-terminal domain-containing protein</fullName>
    </recommendedName>
</protein>
<reference evidence="3 4" key="1">
    <citation type="submission" date="2007-06" db="EMBL/GenBank/DDBJ databases">
        <authorList>
            <person name="Shimkets L."/>
            <person name="Ferriera S."/>
            <person name="Johnson J."/>
            <person name="Kravitz S."/>
            <person name="Beeson K."/>
            <person name="Sutton G."/>
            <person name="Rogers Y.-H."/>
            <person name="Friedman R."/>
            <person name="Frazier M."/>
            <person name="Venter J.C."/>
        </authorList>
    </citation>
    <scope>NUCLEOTIDE SEQUENCE [LARGE SCALE GENOMIC DNA]</scope>
    <source>
        <strain evidence="3 4">SIR-1</strain>
    </source>
</reference>
<dbReference type="Pfam" id="PF05935">
    <property type="entry name" value="Arylsulfotrans"/>
    <property type="match status" value="1"/>
</dbReference>
<dbReference type="OrthoDB" id="264813at2"/>
<feature type="chain" id="PRO_5002695415" description="Arylsulfotransferase N-terminal domain-containing protein" evidence="1">
    <location>
        <begin position="26"/>
        <end position="514"/>
    </location>
</feature>
<dbReference type="InterPro" id="IPR035391">
    <property type="entry name" value="Arylsulfotran_N"/>
</dbReference>
<dbReference type="Pfam" id="PF17425">
    <property type="entry name" value="Arylsulfotran_N"/>
    <property type="match status" value="1"/>
</dbReference>
<dbReference type="AlphaFoldDB" id="A6GCX6"/>
<accession>A6GCX6</accession>
<sequence>MLSTTPARAPHLAIAVALAPLLALACNTGDEDEGNGDEAADAHTEPELSIEVEVYPNSPLVIDLVIPHYEGNQLGTIHVVHPDDPGISHELVPSTGDELRRVRVRGLAPDTAHGLELHVVADGHDLVEPVTVMTEPALPGFIPAFEVEPVDPDDSETVQVIFDLAGLFTVEPQNLFAVDREGVTRWHYSQLPESANIDELWTGLTLRPDGTVLSLRGNVARIVDELGQERMHVSAADLDVPGLHHDIIELPNGNFLAIGVEFQDIDYGGDEGVLPVAGDTIVEFTPEGERVWLWDSFDHLDVHRRLPDFWGMFMITNPETGVASHDWTHANGLIYDEARDEVLLSLRHQDWLVAVDRGSGEITWRMGTDGDFALSEGTWFWHQHSPQWLADGSLILYDNDIGDPLDAPIDVRSRVVRYAVDRDAMTAAQVWVDDGGEYSSIIASSVALMPGGHYLVLDSLLASDAADPFTDAHARIRELAPEASPQAVWSLHTPNNSFSYRAIPTARWMGQSSE</sequence>
<evidence type="ECO:0000259" key="2">
    <source>
        <dbReference type="Pfam" id="PF17425"/>
    </source>
</evidence>
<dbReference type="Proteomes" id="UP000005801">
    <property type="component" value="Unassembled WGS sequence"/>
</dbReference>
<dbReference type="PANTHER" id="PTHR35340">
    <property type="entry name" value="PQQ ENZYME REPEAT PROTEIN-RELATED"/>
    <property type="match status" value="1"/>
</dbReference>
<keyword evidence="4" id="KW-1185">Reference proteome</keyword>
<comment type="caution">
    <text evidence="3">The sequence shown here is derived from an EMBL/GenBank/DDBJ whole genome shotgun (WGS) entry which is preliminary data.</text>
</comment>
<dbReference type="STRING" id="391625.PPSIR1_07907"/>
<proteinExistence type="predicted"/>
<evidence type="ECO:0000313" key="4">
    <source>
        <dbReference type="Proteomes" id="UP000005801"/>
    </source>
</evidence>
<gene>
    <name evidence="3" type="ORF">PPSIR1_07907</name>
</gene>
<organism evidence="3 4">
    <name type="scientific">Plesiocystis pacifica SIR-1</name>
    <dbReference type="NCBI Taxonomy" id="391625"/>
    <lineage>
        <taxon>Bacteria</taxon>
        <taxon>Pseudomonadati</taxon>
        <taxon>Myxococcota</taxon>
        <taxon>Polyangia</taxon>
        <taxon>Nannocystales</taxon>
        <taxon>Nannocystaceae</taxon>
        <taxon>Plesiocystis</taxon>
    </lineage>
</organism>
<dbReference type="GO" id="GO:0004062">
    <property type="term" value="F:aryl sulfotransferase activity"/>
    <property type="evidence" value="ECO:0007669"/>
    <property type="project" value="InterPro"/>
</dbReference>
<name>A6GCX6_9BACT</name>